<dbReference type="InterPro" id="IPR033575">
    <property type="entry name" value="DDA1-like"/>
</dbReference>
<dbReference type="PANTHER" id="PTHR31879">
    <property type="entry name" value="DET1- AND DDB1-ASSOCIATED PROTEIN 1"/>
    <property type="match status" value="1"/>
</dbReference>
<feature type="region of interest" description="Disordered" evidence="4">
    <location>
        <begin position="1"/>
        <end position="30"/>
    </location>
</feature>
<protein>
    <recommendedName>
        <fullName evidence="2">DET1- and DDB1-associated protein 1</fullName>
    </recommendedName>
</protein>
<dbReference type="EnsemblMetazoa" id="XM_022789821">
    <property type="protein sequence ID" value="XP_022645556"/>
    <property type="gene ID" value="LOC111243769"/>
</dbReference>
<evidence type="ECO:0000256" key="3">
    <source>
        <dbReference type="ARBA" id="ARBA00045586"/>
    </source>
</evidence>
<dbReference type="GeneID" id="111243769"/>
<dbReference type="GO" id="GO:0080008">
    <property type="term" value="C:Cul4-RING E3 ubiquitin ligase complex"/>
    <property type="evidence" value="ECO:0007669"/>
    <property type="project" value="TreeGrafter"/>
</dbReference>
<reference evidence="6" key="1">
    <citation type="submission" date="2021-01" db="UniProtKB">
        <authorList>
            <consortium name="EnsemblMetazoa"/>
        </authorList>
    </citation>
    <scope>IDENTIFICATION</scope>
</reference>
<dbReference type="InterPro" id="IPR018276">
    <property type="entry name" value="DDA1_dom"/>
</dbReference>
<evidence type="ECO:0000313" key="6">
    <source>
        <dbReference type="EnsemblMetazoa" id="XP_022645556"/>
    </source>
</evidence>
<dbReference type="Proteomes" id="UP000594260">
    <property type="component" value="Unplaced"/>
</dbReference>
<feature type="compositionally biased region" description="Gly residues" evidence="4">
    <location>
        <begin position="1"/>
        <end position="11"/>
    </location>
</feature>
<dbReference type="FunCoup" id="A0A7M7J1D7">
    <property type="interactions" value="108"/>
</dbReference>
<evidence type="ECO:0000256" key="1">
    <source>
        <dbReference type="ARBA" id="ARBA00008042"/>
    </source>
</evidence>
<feature type="compositionally biased region" description="Polar residues" evidence="4">
    <location>
        <begin position="18"/>
        <end position="30"/>
    </location>
</feature>
<evidence type="ECO:0000256" key="4">
    <source>
        <dbReference type="SAM" id="MobiDB-lite"/>
    </source>
</evidence>
<dbReference type="KEGG" id="vde:111243769"/>
<feature type="compositionally biased region" description="Basic and acidic residues" evidence="4">
    <location>
        <begin position="96"/>
        <end position="114"/>
    </location>
</feature>
<comment type="similarity">
    <text evidence="1">Belongs to the DDA1 family.</text>
</comment>
<dbReference type="RefSeq" id="XP_022645556.1">
    <property type="nucleotide sequence ID" value="XM_022789821.1"/>
</dbReference>
<dbReference type="OrthoDB" id="8598182at2759"/>
<sequence length="129" mass="14112">MSVATRGGGGTKLLFSAGPSSGQESKSALANLPSFDSKNFSKFLPSSACRSGGGKRPSVYLPLNDQPHTQVITSEKTNILLRYLHYQTGHKKTSKRREPSPSEEVPRKRAREEPTTTDMDTNAERSDDD</sequence>
<dbReference type="OMA" id="RYLHQHW"/>
<keyword evidence="7" id="KW-1185">Reference proteome</keyword>
<dbReference type="Pfam" id="PF10172">
    <property type="entry name" value="DDA1"/>
    <property type="match status" value="1"/>
</dbReference>
<evidence type="ECO:0000313" key="7">
    <source>
        <dbReference type="Proteomes" id="UP000594260"/>
    </source>
</evidence>
<feature type="region of interest" description="Disordered" evidence="4">
    <location>
        <begin position="43"/>
        <end position="66"/>
    </location>
</feature>
<evidence type="ECO:0000259" key="5">
    <source>
        <dbReference type="Pfam" id="PF10172"/>
    </source>
</evidence>
<feature type="domain" description="DET1- and DDB1-associated protein 1" evidence="5">
    <location>
        <begin position="29"/>
        <end position="87"/>
    </location>
</feature>
<dbReference type="GO" id="GO:0032436">
    <property type="term" value="P:positive regulation of proteasomal ubiquitin-dependent protein catabolic process"/>
    <property type="evidence" value="ECO:0007669"/>
    <property type="project" value="TreeGrafter"/>
</dbReference>
<comment type="function">
    <text evidence="3">Functions as a component of numerous distinct DCX (DDB1-CUL4-X-box) E3 ubiquitin-protein ligase complexes which mediate the ubiquitination and subsequent proteasomal degradation of target proteins. In the DCX complexes, acts as a scaffolding subunit required to stabilize the complex.</text>
</comment>
<dbReference type="InParanoid" id="A0A7M7J1D7"/>
<proteinExistence type="inferred from homology"/>
<dbReference type="AlphaFoldDB" id="A0A7M7J1D7"/>
<organism evidence="6 7">
    <name type="scientific">Varroa destructor</name>
    <name type="common">Honeybee mite</name>
    <dbReference type="NCBI Taxonomy" id="109461"/>
    <lineage>
        <taxon>Eukaryota</taxon>
        <taxon>Metazoa</taxon>
        <taxon>Ecdysozoa</taxon>
        <taxon>Arthropoda</taxon>
        <taxon>Chelicerata</taxon>
        <taxon>Arachnida</taxon>
        <taxon>Acari</taxon>
        <taxon>Parasitiformes</taxon>
        <taxon>Mesostigmata</taxon>
        <taxon>Gamasina</taxon>
        <taxon>Dermanyssoidea</taxon>
        <taxon>Varroidae</taxon>
        <taxon>Varroa</taxon>
    </lineage>
</organism>
<dbReference type="PANTHER" id="PTHR31879:SF2">
    <property type="entry name" value="DET1- AND DDB1-ASSOCIATED PROTEIN 1"/>
    <property type="match status" value="1"/>
</dbReference>
<evidence type="ECO:0000256" key="2">
    <source>
        <dbReference type="ARBA" id="ARBA00018256"/>
    </source>
</evidence>
<accession>A0A7M7J1D7</accession>
<feature type="region of interest" description="Disordered" evidence="4">
    <location>
        <begin position="84"/>
        <end position="129"/>
    </location>
</feature>
<name>A0A7M7J1D7_VARDE</name>